<dbReference type="Proteomes" id="UP000076154">
    <property type="component" value="Unassembled WGS sequence"/>
</dbReference>
<feature type="region of interest" description="Disordered" evidence="1">
    <location>
        <begin position="346"/>
        <end position="387"/>
    </location>
</feature>
<evidence type="ECO:0000313" key="2">
    <source>
        <dbReference type="EMBL" id="RDB31064.1"/>
    </source>
</evidence>
<keyword evidence="3" id="KW-1185">Reference proteome</keyword>
<dbReference type="EMBL" id="LUEZ02000001">
    <property type="protein sequence ID" value="RDB31064.1"/>
    <property type="molecule type" value="Genomic_DNA"/>
</dbReference>
<protein>
    <submittedName>
        <fullName evidence="2">Enhancer of polycomb-like protein 1</fullName>
    </submittedName>
</protein>
<accession>A0A369KH47</accession>
<gene>
    <name evidence="2" type="primary">EPL1_1</name>
    <name evidence="2" type="ORF">Hypma_000017</name>
</gene>
<dbReference type="AlphaFoldDB" id="A0A369KH47"/>
<dbReference type="STRING" id="39966.A0A369KH47"/>
<dbReference type="InParanoid" id="A0A369KH47"/>
<name>A0A369KH47_HYPMA</name>
<proteinExistence type="predicted"/>
<evidence type="ECO:0000256" key="1">
    <source>
        <dbReference type="SAM" id="MobiDB-lite"/>
    </source>
</evidence>
<reference evidence="2" key="1">
    <citation type="submission" date="2018-04" db="EMBL/GenBank/DDBJ databases">
        <title>Whole genome sequencing of Hypsizygus marmoreus.</title>
        <authorList>
            <person name="Choi I.-G."/>
            <person name="Min B."/>
            <person name="Kim J.-G."/>
            <person name="Kim S."/>
            <person name="Oh Y.-L."/>
            <person name="Kong W.-S."/>
            <person name="Park H."/>
            <person name="Jeong J."/>
            <person name="Song E.-S."/>
        </authorList>
    </citation>
    <scope>NUCLEOTIDE SEQUENCE [LARGE SCALE GENOMIC DNA]</scope>
    <source>
        <strain evidence="2">51987-8</strain>
    </source>
</reference>
<comment type="caution">
    <text evidence="2">The sequence shown here is derived from an EMBL/GenBank/DDBJ whole genome shotgun (WGS) entry which is preliminary data.</text>
</comment>
<feature type="compositionally biased region" description="Low complexity" evidence="1">
    <location>
        <begin position="357"/>
        <end position="377"/>
    </location>
</feature>
<organism evidence="2 3">
    <name type="scientific">Hypsizygus marmoreus</name>
    <name type="common">White beech mushroom</name>
    <name type="synonym">Agaricus marmoreus</name>
    <dbReference type="NCBI Taxonomy" id="39966"/>
    <lineage>
        <taxon>Eukaryota</taxon>
        <taxon>Fungi</taxon>
        <taxon>Dikarya</taxon>
        <taxon>Basidiomycota</taxon>
        <taxon>Agaricomycotina</taxon>
        <taxon>Agaricomycetes</taxon>
        <taxon>Agaricomycetidae</taxon>
        <taxon>Agaricales</taxon>
        <taxon>Tricholomatineae</taxon>
        <taxon>Lyophyllaceae</taxon>
        <taxon>Hypsizygus</taxon>
    </lineage>
</organism>
<evidence type="ECO:0000313" key="3">
    <source>
        <dbReference type="Proteomes" id="UP000076154"/>
    </source>
</evidence>
<dbReference type="OrthoDB" id="435275at2759"/>
<sequence length="481" mass="53458">MTLKGIPSSLISSVMDPPKASTKAVLLCENQKKETAQQAQQLWQRHRAFADLKRKFPALGDKGDEELLMDKEKLKKIETIFETELGTPVRQQTAMRPKDWTAQINEDIRATLNQQRDRDHSWDDQVDNLYQPPLVSYPSRLFKYVPVNFLASETDGKPIPQPCAVRARRGRGGQMLIDRRTAVPRPVVRMKRSSLYNHENQDVKMDGEEDEQMKRIQEQWRYDADDMPAVGPKGSEEQNRILVDDYQPTILRQSMTLFSEADQQSLTTDPAIPIVVDGRQHMVTPFKLSTTPMRRDGNGATHPIALQGHPQPGVPIALPYSIHGTSLAQLKKMPPPTSVPQMRIANGGMRPPPIVASMQGPSPLSQSSPPNSASMPQHSPPNTNSISQAAINLPHVDVVKTEVNGNQALLNGAVQIPPLHRQDANSAHDTKVNVINGSPPKQNQHSQMQTYDYHAPLSTTLPLPSLTMDSFCTAPVSLITP</sequence>